<reference evidence="2" key="1">
    <citation type="submission" date="2021-01" db="EMBL/GenBank/DDBJ databases">
        <title>Modified the classification status of verrucomicrobia.</title>
        <authorList>
            <person name="Feng X."/>
        </authorList>
    </citation>
    <scope>NUCLEOTIDE SEQUENCE</scope>
    <source>
        <strain evidence="2">KCTC 22041</strain>
    </source>
</reference>
<feature type="transmembrane region" description="Helical" evidence="1">
    <location>
        <begin position="12"/>
        <end position="35"/>
    </location>
</feature>
<comment type="caution">
    <text evidence="2">The sequence shown here is derived from an EMBL/GenBank/DDBJ whole genome shotgun (WGS) entry which is preliminary data.</text>
</comment>
<dbReference type="Gene3D" id="3.30.700.10">
    <property type="entry name" value="Glycoprotein, Type 4 Pilin"/>
    <property type="match status" value="1"/>
</dbReference>
<keyword evidence="1" id="KW-0472">Membrane</keyword>
<dbReference type="AlphaFoldDB" id="A0A934S8Y0"/>
<organism evidence="2 3">
    <name type="scientific">Luteolibacter pohnpeiensis</name>
    <dbReference type="NCBI Taxonomy" id="454153"/>
    <lineage>
        <taxon>Bacteria</taxon>
        <taxon>Pseudomonadati</taxon>
        <taxon>Verrucomicrobiota</taxon>
        <taxon>Verrucomicrobiia</taxon>
        <taxon>Verrucomicrobiales</taxon>
        <taxon>Verrucomicrobiaceae</taxon>
        <taxon>Luteolibacter</taxon>
    </lineage>
</organism>
<dbReference type="Pfam" id="PF07963">
    <property type="entry name" value="N_methyl"/>
    <property type="match status" value="1"/>
</dbReference>
<dbReference type="Proteomes" id="UP000603141">
    <property type="component" value="Unassembled WGS sequence"/>
</dbReference>
<keyword evidence="1" id="KW-0812">Transmembrane</keyword>
<evidence type="ECO:0000313" key="2">
    <source>
        <dbReference type="EMBL" id="MBK1883021.1"/>
    </source>
</evidence>
<sequence>MKSNRMYRSGFTLVELLVVIVIIAALAGLTAPMVMKQRKKADQTEAISNGKQIGIALFQFETDYGTYPDKETAVVVADSTGSTMDTSGDTSNDYFRQLIAAKVTESEVMFYAKTPYTPRKPDDDISAGQALKPGEVGYGYIMNDESGFSSAGNPGRPVAVTPLLLGSTTGEFDPDAFLGKAVVVKMDNSVVSYQIREDKKISLGAGRTLLDNSEGSIWGAATPVLKAPATK</sequence>
<protein>
    <submittedName>
        <fullName evidence="2">Prepilin-type N-terminal cleavage/methylation domain-containing protein</fullName>
    </submittedName>
</protein>
<evidence type="ECO:0000256" key="1">
    <source>
        <dbReference type="SAM" id="Phobius"/>
    </source>
</evidence>
<dbReference type="NCBIfam" id="TIGR02532">
    <property type="entry name" value="IV_pilin_GFxxxE"/>
    <property type="match status" value="1"/>
</dbReference>
<dbReference type="EMBL" id="JAENIJ010000016">
    <property type="protein sequence ID" value="MBK1883021.1"/>
    <property type="molecule type" value="Genomic_DNA"/>
</dbReference>
<evidence type="ECO:0000313" key="3">
    <source>
        <dbReference type="Proteomes" id="UP000603141"/>
    </source>
</evidence>
<keyword evidence="3" id="KW-1185">Reference proteome</keyword>
<dbReference type="PANTHER" id="PTHR30093">
    <property type="entry name" value="GENERAL SECRETION PATHWAY PROTEIN G"/>
    <property type="match status" value="1"/>
</dbReference>
<dbReference type="InterPro" id="IPR012902">
    <property type="entry name" value="N_methyl_site"/>
</dbReference>
<accession>A0A934S8Y0</accession>
<name>A0A934S8Y0_9BACT</name>
<keyword evidence="1" id="KW-1133">Transmembrane helix</keyword>
<dbReference type="SUPFAM" id="SSF54523">
    <property type="entry name" value="Pili subunits"/>
    <property type="match status" value="1"/>
</dbReference>
<dbReference type="InterPro" id="IPR045584">
    <property type="entry name" value="Pilin-like"/>
</dbReference>
<proteinExistence type="predicted"/>
<gene>
    <name evidence="2" type="ORF">JIN85_11385</name>
</gene>